<dbReference type="OrthoDB" id="9000139at2"/>
<proteinExistence type="predicted"/>
<evidence type="ECO:0000256" key="1">
    <source>
        <dbReference type="SAM" id="SignalP"/>
    </source>
</evidence>
<dbReference type="Pfam" id="PF09916">
    <property type="entry name" value="DUF2145"/>
    <property type="match status" value="1"/>
</dbReference>
<protein>
    <submittedName>
        <fullName evidence="2">DUF2145 domain-containing protein</fullName>
    </submittedName>
</protein>
<dbReference type="EMBL" id="SACM01000003">
    <property type="protein sequence ID" value="RVT84759.1"/>
    <property type="molecule type" value="Genomic_DNA"/>
</dbReference>
<comment type="caution">
    <text evidence="2">The sequence shown here is derived from an EMBL/GenBank/DDBJ whole genome shotgun (WGS) entry which is preliminary data.</text>
</comment>
<dbReference type="InterPro" id="IPR014547">
    <property type="entry name" value="UCP028477"/>
</dbReference>
<feature type="signal peptide" evidence="1">
    <location>
        <begin position="1"/>
        <end position="23"/>
    </location>
</feature>
<evidence type="ECO:0000313" key="3">
    <source>
        <dbReference type="Proteomes" id="UP000288587"/>
    </source>
</evidence>
<dbReference type="AlphaFoldDB" id="A0A437LH83"/>
<dbReference type="Proteomes" id="UP000288587">
    <property type="component" value="Unassembled WGS sequence"/>
</dbReference>
<keyword evidence="3" id="KW-1185">Reference proteome</keyword>
<gene>
    <name evidence="2" type="ORF">EOD73_11570</name>
</gene>
<accession>A0A437LH83</accession>
<keyword evidence="1" id="KW-0732">Signal</keyword>
<dbReference type="RefSeq" id="WP_127683161.1">
    <property type="nucleotide sequence ID" value="NZ_SACM01000003.1"/>
</dbReference>
<feature type="chain" id="PRO_5019100641" evidence="1">
    <location>
        <begin position="24"/>
        <end position="267"/>
    </location>
</feature>
<name>A0A437LH83_9BURK</name>
<reference evidence="2 3" key="1">
    <citation type="submission" date="2019-01" db="EMBL/GenBank/DDBJ databases">
        <authorList>
            <person name="Chen W.-M."/>
        </authorList>
    </citation>
    <scope>NUCLEOTIDE SEQUENCE [LARGE SCALE GENOMIC DNA]</scope>
    <source>
        <strain evidence="2 3">CCP-18</strain>
    </source>
</reference>
<organism evidence="2 3">
    <name type="scientific">Inhella crocodyli</name>
    <dbReference type="NCBI Taxonomy" id="2499851"/>
    <lineage>
        <taxon>Bacteria</taxon>
        <taxon>Pseudomonadati</taxon>
        <taxon>Pseudomonadota</taxon>
        <taxon>Betaproteobacteria</taxon>
        <taxon>Burkholderiales</taxon>
        <taxon>Sphaerotilaceae</taxon>
        <taxon>Inhella</taxon>
    </lineage>
</organism>
<evidence type="ECO:0000313" key="2">
    <source>
        <dbReference type="EMBL" id="RVT84759.1"/>
    </source>
</evidence>
<sequence length="267" mass="29611">MSPALRRVAAGLAMALALATAHAGRPCEERPPTVHAVSQGLALGERTARALDASGAEVVLLARAGQDLSQYHLRWSHLAFAYRVKPAEGEVPGTWRVVHKLNHCGSDRAGVFRQGLGDFFLDSPHRYEAAFTVLRPDVAQRLRPLLDDNAGLARWHERRYSVVSYAWGTRYQQSNQWLTETLAGALAPEAVDRERAQAWLRLQGYEPTRLRIGALTRLGGRMTKANVAFDDHPSHLRFSDRIDTVTADSVFAWVSRSGLGTPERTVR</sequence>
<dbReference type="PIRSF" id="PIRSF028477">
    <property type="entry name" value="UCP028477"/>
    <property type="match status" value="1"/>
</dbReference>